<dbReference type="InterPro" id="IPR007110">
    <property type="entry name" value="Ig-like_dom"/>
</dbReference>
<keyword evidence="8" id="KW-1185">Reference proteome</keyword>
<evidence type="ECO:0000256" key="2">
    <source>
        <dbReference type="ARBA" id="ARBA00023157"/>
    </source>
</evidence>
<dbReference type="SMART" id="SM00408">
    <property type="entry name" value="IGc2"/>
    <property type="match status" value="12"/>
</dbReference>
<keyword evidence="1 5" id="KW-0732">Signal</keyword>
<dbReference type="STRING" id="8167.A0A484DAK5"/>
<feature type="domain" description="Ig-like" evidence="6">
    <location>
        <begin position="918"/>
        <end position="997"/>
    </location>
</feature>
<feature type="domain" description="Ig-like" evidence="6">
    <location>
        <begin position="473"/>
        <end position="561"/>
    </location>
</feature>
<feature type="domain" description="Ig-like" evidence="6">
    <location>
        <begin position="649"/>
        <end position="737"/>
    </location>
</feature>
<feature type="domain" description="Ig-like" evidence="6">
    <location>
        <begin position="841"/>
        <end position="896"/>
    </location>
</feature>
<dbReference type="SUPFAM" id="SSF48726">
    <property type="entry name" value="Immunoglobulin"/>
    <property type="match status" value="11"/>
</dbReference>
<feature type="domain" description="Ig-like" evidence="6">
    <location>
        <begin position="566"/>
        <end position="645"/>
    </location>
</feature>
<dbReference type="InterPro" id="IPR036179">
    <property type="entry name" value="Ig-like_dom_sf"/>
</dbReference>
<evidence type="ECO:0000313" key="8">
    <source>
        <dbReference type="Proteomes" id="UP000295070"/>
    </source>
</evidence>
<dbReference type="InterPro" id="IPR003598">
    <property type="entry name" value="Ig_sub2"/>
</dbReference>
<keyword evidence="4" id="KW-0393">Immunoglobulin domain</keyword>
<dbReference type="PROSITE" id="PS50835">
    <property type="entry name" value="IG_LIKE"/>
    <property type="match status" value="12"/>
</dbReference>
<feature type="domain" description="Ig-like" evidence="6">
    <location>
        <begin position="299"/>
        <end position="385"/>
    </location>
</feature>
<evidence type="ECO:0000313" key="7">
    <source>
        <dbReference type="EMBL" id="TDH11600.1"/>
    </source>
</evidence>
<feature type="domain" description="Ig-like" evidence="6">
    <location>
        <begin position="117"/>
        <end position="201"/>
    </location>
</feature>
<feature type="domain" description="Ig-like" evidence="6">
    <location>
        <begin position="1133"/>
        <end position="1213"/>
    </location>
</feature>
<dbReference type="AlphaFoldDB" id="A0A484DAK5"/>
<protein>
    <recommendedName>
        <fullName evidence="6">Ig-like domain-containing protein</fullName>
    </recommendedName>
</protein>
<organism evidence="7 8">
    <name type="scientific">Perca flavescens</name>
    <name type="common">American yellow perch</name>
    <name type="synonym">Morone flavescens</name>
    <dbReference type="NCBI Taxonomy" id="8167"/>
    <lineage>
        <taxon>Eukaryota</taxon>
        <taxon>Metazoa</taxon>
        <taxon>Chordata</taxon>
        <taxon>Craniata</taxon>
        <taxon>Vertebrata</taxon>
        <taxon>Euteleostomi</taxon>
        <taxon>Actinopterygii</taxon>
        <taxon>Neopterygii</taxon>
        <taxon>Teleostei</taxon>
        <taxon>Neoteleostei</taxon>
        <taxon>Acanthomorphata</taxon>
        <taxon>Eupercaria</taxon>
        <taxon>Perciformes</taxon>
        <taxon>Percoidei</taxon>
        <taxon>Percidae</taxon>
        <taxon>Percinae</taxon>
        <taxon>Perca</taxon>
    </lineage>
</organism>
<dbReference type="InterPro" id="IPR052598">
    <property type="entry name" value="IgSF_CEA-related"/>
</dbReference>
<dbReference type="Gene3D" id="2.60.40.10">
    <property type="entry name" value="Immunoglobulins"/>
    <property type="match status" value="13"/>
</dbReference>
<keyword evidence="3" id="KW-0325">Glycoprotein</keyword>
<feature type="domain" description="Ig-like" evidence="6">
    <location>
        <begin position="742"/>
        <end position="821"/>
    </location>
</feature>
<name>A0A484DAK5_PERFV</name>
<feature type="domain" description="Ig-like" evidence="6">
    <location>
        <begin position="212"/>
        <end position="295"/>
    </location>
</feature>
<proteinExistence type="predicted"/>
<feature type="domain" description="Ig-like" evidence="6">
    <location>
        <begin position="390"/>
        <end position="469"/>
    </location>
</feature>
<feature type="chain" id="PRO_5019817616" description="Ig-like domain-containing protein" evidence="5">
    <location>
        <begin position="20"/>
        <end position="1247"/>
    </location>
</feature>
<dbReference type="PANTHER" id="PTHR44337">
    <property type="entry name" value="CARCINOEMBRYONIC ANTIGEN-RELATED CELL ADHESION MOLECULE 8"/>
    <property type="match status" value="1"/>
</dbReference>
<dbReference type="Proteomes" id="UP000295070">
    <property type="component" value="Chromosome 6"/>
</dbReference>
<comment type="caution">
    <text evidence="7">The sequence shown here is derived from an EMBL/GenBank/DDBJ whole genome shotgun (WGS) entry which is preliminary data.</text>
</comment>
<evidence type="ECO:0000256" key="1">
    <source>
        <dbReference type="ARBA" id="ARBA00022729"/>
    </source>
</evidence>
<evidence type="ECO:0000256" key="4">
    <source>
        <dbReference type="ARBA" id="ARBA00023319"/>
    </source>
</evidence>
<dbReference type="SMART" id="SM00409">
    <property type="entry name" value="IG"/>
    <property type="match status" value="13"/>
</dbReference>
<dbReference type="PANTHER" id="PTHR44337:SF20">
    <property type="entry name" value="CARCINOEMBRYONIC ANTIGEN-RELATED CELL ADHESION MOLECULE 5-RELATED"/>
    <property type="match status" value="1"/>
</dbReference>
<evidence type="ECO:0000256" key="5">
    <source>
        <dbReference type="SAM" id="SignalP"/>
    </source>
</evidence>
<feature type="domain" description="Ig-like" evidence="6">
    <location>
        <begin position="1001"/>
        <end position="1127"/>
    </location>
</feature>
<reference evidence="7 8" key="1">
    <citation type="submission" date="2019-01" db="EMBL/GenBank/DDBJ databases">
        <title>A chromosome-scale genome assembly of the yellow perch, Perca flavescens.</title>
        <authorList>
            <person name="Feron R."/>
            <person name="Morvezen R."/>
            <person name="Bestin A."/>
            <person name="Haffray P."/>
            <person name="Klopp C."/>
            <person name="Zahm M."/>
            <person name="Cabau C."/>
            <person name="Roques C."/>
            <person name="Donnadieu C."/>
            <person name="Bouchez O."/>
            <person name="Christie M."/>
            <person name="Larson W."/>
            <person name="Guiguen Y."/>
        </authorList>
    </citation>
    <scope>NUCLEOTIDE SEQUENCE [LARGE SCALE GENOMIC DNA]</scope>
    <source>
        <strain evidence="7">YP-PL-M2</strain>
        <tissue evidence="7">Blood</tissue>
    </source>
</reference>
<dbReference type="Gene3D" id="2.160.20.80">
    <property type="entry name" value="E3 ubiquitin-protein ligase SopA"/>
    <property type="match status" value="1"/>
</dbReference>
<dbReference type="CDD" id="cd00096">
    <property type="entry name" value="Ig"/>
    <property type="match status" value="2"/>
</dbReference>
<dbReference type="InterPro" id="IPR003599">
    <property type="entry name" value="Ig_sub"/>
</dbReference>
<evidence type="ECO:0000259" key="6">
    <source>
        <dbReference type="PROSITE" id="PS50835"/>
    </source>
</evidence>
<dbReference type="EMBL" id="SCKG01000006">
    <property type="protein sequence ID" value="TDH11600.1"/>
    <property type="molecule type" value="Genomic_DNA"/>
</dbReference>
<feature type="signal peptide" evidence="5">
    <location>
        <begin position="1"/>
        <end position="19"/>
    </location>
</feature>
<dbReference type="InterPro" id="IPR013783">
    <property type="entry name" value="Ig-like_fold"/>
</dbReference>
<gene>
    <name evidence="7" type="ORF">EPR50_G00062370</name>
</gene>
<dbReference type="Pfam" id="PF13927">
    <property type="entry name" value="Ig_3"/>
    <property type="match status" value="8"/>
</dbReference>
<evidence type="ECO:0000256" key="3">
    <source>
        <dbReference type="ARBA" id="ARBA00023180"/>
    </source>
</evidence>
<accession>A0A484DAK5</accession>
<keyword evidence="2" id="KW-1015">Disulfide bond</keyword>
<sequence>MKSPVVFVLILAATTFAAAAGITQIYASVNPVPVGNNVTLFSELPVTIGAWMFNNEIIVMIFPGGQVITNTWSNRITFNSTTSSLTIMSLQLEDSGVYTLQSVNNFVAQLTLSVQVPISNVTLRANATNLVEFNNTAVLMCSVLYGSSLSYVWVNGSSVVTTGGMVQLSNGGTTLTIVSVTRYDQGPFRCNVSNGVSQAVSLPVLLNISYGPSNATMMIMPMRSTYITGSNITLSCSADSIPSAMIQWMVDGMYLNQSGPQLQLQMVKESNSGNYQCLFYNPVTLLFSSKSAMINILEPIVAVVVNYTGGPVILNERLILHCEVTGVVASIQWWRNGQRITADNTTQMNNKTLIILSVQLSDNGNYQCQAFNSVSNMTSSPYTVQVNYGPWMPTIMGPNMAKAGDNATFSCYASSNPTSSYKWFFNDSLVANTSQYVTPLLTKEMSGMYTCVAFNNITGKNSTTYTMLTVLAPVTMASIKIVGAQPIQNHTFTLTCEASGDVDFIIWMYGWSQLYADNTRNFSMDQATLTFAPVMNSDNGNYQCIASNPLSSSSSQNFTLEVFYGPQMPTIMGPNMAKAGDNATFSCYASSNPTSSYKWFFNDSLVANTSQYVTPLLTKEMSGMYTCMAFNNITGKNSTTYTMLTVLAPVTMASIKIVGAQPIQNHTFTLTCEASGDVDFIIWMYGWSQLYADNTRNFSMDQATLTFAPVMNSDNGNYQCIASNPLSSSSSQNFTLEVFYGPQMPTIMGPNMAKAGDNATFSCYASSNPTSSYKWFFNDSLVANTSQYVTPLLTKEMSGTYTCMAFNNITGKNSTAYTMLTVFDYLKHVHIETPMTPAIAGNSYNLICNVSGPAGDVYWMKNGEPLHEDNRTVFSMDKKTITFNPLGQNDTGLYRCMTINAGWNMTSAPYMLIVYFGPQTPMIEGPAFAETGHYAVFHCSAMSRPPSQFTWWFNGSQVSNTSMFKTDLLSLNMSGEYTCMAYNYMTKQNSTNSKMLTVIEPIKSVMIRNNTVPINSKNFTLTCDVTGPYSTIYWMKDNMTLNMANLTMANLTMANLTMANLTMANLTMANLTMANLTMANLTATPHMSYHIKNNTLQFTPLTMHSDGTYQCVATNRAGPHKSPRYMLLVNYGPLSVNISGPGSTKVNLQVSLNCSADSRPACNFQWFFNNNSMDFNTGSVITFLANKGTQGSYMCKATNPVTNITMYQTTAFTVTAPLAHASALHFPSQGGLMLMGLFALSVPVLFS</sequence>
<dbReference type="SUPFAM" id="SSF141571">
    <property type="entry name" value="Pentapeptide repeat-like"/>
    <property type="match status" value="1"/>
</dbReference>